<keyword evidence="1" id="KW-1133">Transmembrane helix</keyword>
<keyword evidence="1" id="KW-0472">Membrane</keyword>
<keyword evidence="1" id="KW-0812">Transmembrane</keyword>
<evidence type="ECO:0000313" key="3">
    <source>
        <dbReference type="EMBL" id="JAP90523.1"/>
    </source>
</evidence>
<protein>
    <submittedName>
        <fullName evidence="3">EamA-like transporter family protein</fullName>
    </submittedName>
</protein>
<feature type="domain" description="EamA" evidence="2">
    <location>
        <begin position="11"/>
        <end position="111"/>
    </location>
</feature>
<accession>A0A146K0V2</accession>
<gene>
    <name evidence="3" type="ORF">TPC1_20178</name>
</gene>
<organism evidence="3">
    <name type="scientific">Trepomonas sp. PC1</name>
    <dbReference type="NCBI Taxonomy" id="1076344"/>
    <lineage>
        <taxon>Eukaryota</taxon>
        <taxon>Metamonada</taxon>
        <taxon>Diplomonadida</taxon>
        <taxon>Hexamitidae</taxon>
        <taxon>Hexamitinae</taxon>
        <taxon>Trepomonas</taxon>
    </lineage>
</organism>
<feature type="transmembrane region" description="Helical" evidence="1">
    <location>
        <begin position="91"/>
        <end position="110"/>
    </location>
</feature>
<feature type="transmembrane region" description="Helical" evidence="1">
    <location>
        <begin position="65"/>
        <end position="85"/>
    </location>
</feature>
<dbReference type="EMBL" id="GDID01006083">
    <property type="protein sequence ID" value="JAP90523.1"/>
    <property type="molecule type" value="Transcribed_RNA"/>
</dbReference>
<dbReference type="InterPro" id="IPR000620">
    <property type="entry name" value="EamA_dom"/>
</dbReference>
<feature type="transmembrane region" description="Helical" evidence="1">
    <location>
        <begin position="36"/>
        <end position="53"/>
    </location>
</feature>
<evidence type="ECO:0000256" key="1">
    <source>
        <dbReference type="SAM" id="Phobius"/>
    </source>
</evidence>
<dbReference type="AlphaFoldDB" id="A0A146K0V2"/>
<proteinExistence type="predicted"/>
<evidence type="ECO:0000259" key="2">
    <source>
        <dbReference type="Pfam" id="PF00892"/>
    </source>
</evidence>
<sequence>NKLRKALFGQLLCVVSCIQGISLQLCSEYYDTNYPFLTITIGYLFMTCLFLLPKARETKLTIQKFSIIAFIGIFDAMGNGLSTFAHQYTSAASVALLTSLDSIFSIFISFF</sequence>
<dbReference type="Pfam" id="PF00892">
    <property type="entry name" value="EamA"/>
    <property type="match status" value="1"/>
</dbReference>
<feature type="non-terminal residue" evidence="3">
    <location>
        <position position="111"/>
    </location>
</feature>
<name>A0A146K0V2_9EUKA</name>
<dbReference type="GO" id="GO:0016020">
    <property type="term" value="C:membrane"/>
    <property type="evidence" value="ECO:0007669"/>
    <property type="project" value="InterPro"/>
</dbReference>
<feature type="non-terminal residue" evidence="3">
    <location>
        <position position="1"/>
    </location>
</feature>
<reference evidence="3" key="1">
    <citation type="submission" date="2015-07" db="EMBL/GenBank/DDBJ databases">
        <title>Adaptation to a free-living lifestyle via gene acquisitions in the diplomonad Trepomonas sp. PC1.</title>
        <authorList>
            <person name="Xu F."/>
            <person name="Jerlstrom-Hultqvist J."/>
            <person name="Kolisko M."/>
            <person name="Simpson A.G.B."/>
            <person name="Roger A.J."/>
            <person name="Svard S.G."/>
            <person name="Andersson J.O."/>
        </authorList>
    </citation>
    <scope>NUCLEOTIDE SEQUENCE</scope>
    <source>
        <strain evidence="3">PC1</strain>
    </source>
</reference>